<gene>
    <name evidence="13" type="ORF">PDLFYP31_04450</name>
</gene>
<dbReference type="InterPro" id="IPR023996">
    <property type="entry name" value="TonB-dep_OMP_SusC/RagA"/>
</dbReference>
<dbReference type="SUPFAM" id="SSF49464">
    <property type="entry name" value="Carboxypeptidase regulatory domain-like"/>
    <property type="match status" value="1"/>
</dbReference>
<dbReference type="Pfam" id="PF00593">
    <property type="entry name" value="TonB_dep_Rec_b-barrel"/>
    <property type="match status" value="1"/>
</dbReference>
<comment type="subcellular location">
    <subcellularLocation>
        <location evidence="1 10">Cell outer membrane</location>
        <topology evidence="1 10">Multi-pass membrane protein</topology>
    </subcellularLocation>
</comment>
<dbReference type="NCBIfam" id="TIGR04057">
    <property type="entry name" value="SusC_RagA_signa"/>
    <property type="match status" value="1"/>
</dbReference>
<dbReference type="Pfam" id="PF07660">
    <property type="entry name" value="STN"/>
    <property type="match status" value="1"/>
</dbReference>
<keyword evidence="9 10" id="KW-0998">Cell outer membrane</keyword>
<evidence type="ECO:0000256" key="3">
    <source>
        <dbReference type="ARBA" id="ARBA00022452"/>
    </source>
</evidence>
<dbReference type="InterPro" id="IPR012910">
    <property type="entry name" value="Plug_dom"/>
</dbReference>
<keyword evidence="7 11" id="KW-0798">TonB box</keyword>
<dbReference type="Gene3D" id="2.60.40.1120">
    <property type="entry name" value="Carboxypeptidase-like, regulatory domain"/>
    <property type="match status" value="1"/>
</dbReference>
<dbReference type="InterPro" id="IPR023997">
    <property type="entry name" value="TonB-dep_OMP_SusC/RagA_CS"/>
</dbReference>
<name>A0A6N3HV13_PARDI</name>
<dbReference type="Pfam" id="PF07715">
    <property type="entry name" value="Plug"/>
    <property type="match status" value="1"/>
</dbReference>
<evidence type="ECO:0000256" key="1">
    <source>
        <dbReference type="ARBA" id="ARBA00004571"/>
    </source>
</evidence>
<dbReference type="InterPro" id="IPR000531">
    <property type="entry name" value="Beta-barrel_TonB"/>
</dbReference>
<dbReference type="InterPro" id="IPR039426">
    <property type="entry name" value="TonB-dep_rcpt-like"/>
</dbReference>
<sequence>MYFKLNIRRYSPISHFHKIVNIMRLSLVLCMLTIFCASATVSYSQVNEISLHLEDATLEQALEAIKQQSEYSFWYRNDEINLGRKVSVNINNQNIANVLDRLLATQGLAYTINEKHIVIYKTNEKASHPMITDNKKITGKVTDEKNEPIIGANVVVKGSTTGTITDMDGNFTLEVPDQATLLVSYIGYTPKEVAVKNQNNLSIMMIEDSKTIDEVVVIGYGSVKKSNLTGAVSSVKTTEIQQTPMTSIDQGLVGRASGVQVTQTSGMPGAVASIRVRGSSSLQGGNEPLYVIDGFPVYSGTGFGSTGGNTQISGLSTVNPSDIESIEILKDASATAIYGARAANGVVLITTKSGKKGRDIITFESSFGVQNVAKTIDVMNAQEYAALVNEAYTNDGLDAPYNTTQLGEIAKLGNGTNWQDEIFRPAMIQSYQLTFSGGDNKTTYAISGGYFDQKGVIINSDFKRYSLRLNFDRQIFNTLKVGTHMSGTHTISRTSATDVGGRDGVVNGALKMNPIQSVYANEETGEYTPTNDPGLLIPNPVATAKEEIYNNATTRVLGDVYAEWEFLKDLKLKVSLGMDIMYLKQNKYTPSNIYQSLGIASAKVGVNRSINWLNENILTWNKTFKDIHSLNILGGFTIQRNNVESVTGASSNFVNDVMKYNNLGAGSIYDKPESSATQWSLMSYLARINYSLYDRYLFSVNGRVDGSSRFGGNNKYGFFPSGSVAWRISEEGFMEPVKAVISNLKLRTSYGFTGNTEIGVYESLATLGSNSWTIGNQLVSGFYPNRIPNPDLKWEKTGQFDIGFDLGLFNNRLRLTADYYYKKTTDLLYNVAIPSASGYDSMLKNIGSVQNKGYELSIESDNLSGAFSWTTAFNISFNRNKVLELGGETYKDVGTYDDHLKTSDIRRLIVGQPIGVFYGYRFDGIFQNEAECAQQTSSPSPIGVGLRRYKDLNGDGKIDATNDREILGDANPKFFGGMTNTFAYKGFELNVFLQYSYGNKIFNYNAMELESPTGGQNVYQDLVNRWTPTNPSNEYQKATTNRNNIVSDRFIEDGSFLKLKTVSLSYSFPKLNWKHLGGLRLYVTGQNLLTWTKYRGYDPEVSYRGASTLEAGEDFGGYPQARTFMFGIKLDIK</sequence>
<dbReference type="GO" id="GO:0006826">
    <property type="term" value="P:iron ion transport"/>
    <property type="evidence" value="ECO:0007669"/>
    <property type="project" value="UniProtKB-KW"/>
</dbReference>
<keyword evidence="8 10" id="KW-0472">Membrane</keyword>
<evidence type="ECO:0000256" key="6">
    <source>
        <dbReference type="ARBA" id="ARBA00023004"/>
    </source>
</evidence>
<dbReference type="Gene3D" id="2.40.170.20">
    <property type="entry name" value="TonB-dependent receptor, beta-barrel domain"/>
    <property type="match status" value="1"/>
</dbReference>
<evidence type="ECO:0000256" key="9">
    <source>
        <dbReference type="ARBA" id="ARBA00023237"/>
    </source>
</evidence>
<keyword evidence="6" id="KW-0408">Iron</keyword>
<evidence type="ECO:0000259" key="12">
    <source>
        <dbReference type="SMART" id="SM00965"/>
    </source>
</evidence>
<keyword evidence="5 10" id="KW-0812">Transmembrane</keyword>
<keyword evidence="3 10" id="KW-1134">Transmembrane beta strand</keyword>
<dbReference type="Pfam" id="PF13715">
    <property type="entry name" value="CarbopepD_reg_2"/>
    <property type="match status" value="1"/>
</dbReference>
<evidence type="ECO:0000256" key="2">
    <source>
        <dbReference type="ARBA" id="ARBA00022448"/>
    </source>
</evidence>
<dbReference type="NCBIfam" id="TIGR04056">
    <property type="entry name" value="OMP_RagA_SusC"/>
    <property type="match status" value="1"/>
</dbReference>
<dbReference type="InterPro" id="IPR037066">
    <property type="entry name" value="Plug_dom_sf"/>
</dbReference>
<dbReference type="InterPro" id="IPR036942">
    <property type="entry name" value="Beta-barrel_TonB_sf"/>
</dbReference>
<evidence type="ECO:0000256" key="4">
    <source>
        <dbReference type="ARBA" id="ARBA00022496"/>
    </source>
</evidence>
<evidence type="ECO:0000313" key="13">
    <source>
        <dbReference type="EMBL" id="VYU80632.1"/>
    </source>
</evidence>
<dbReference type="PROSITE" id="PS52016">
    <property type="entry name" value="TONB_DEPENDENT_REC_3"/>
    <property type="match status" value="1"/>
</dbReference>
<keyword evidence="4" id="KW-0406">Ion transport</keyword>
<accession>A0A6N3HV13</accession>
<reference evidence="13" key="1">
    <citation type="submission" date="2019-11" db="EMBL/GenBank/DDBJ databases">
        <authorList>
            <person name="Feng L."/>
        </authorList>
    </citation>
    <scope>NUCLEOTIDE SEQUENCE</scope>
    <source>
        <strain evidence="13">PdistasonisLFYP31</strain>
    </source>
</reference>
<evidence type="ECO:0000256" key="8">
    <source>
        <dbReference type="ARBA" id="ARBA00023136"/>
    </source>
</evidence>
<evidence type="ECO:0000256" key="7">
    <source>
        <dbReference type="ARBA" id="ARBA00023077"/>
    </source>
</evidence>
<dbReference type="Gene3D" id="2.170.130.10">
    <property type="entry name" value="TonB-dependent receptor, plug domain"/>
    <property type="match status" value="1"/>
</dbReference>
<keyword evidence="2 10" id="KW-0813">Transport</keyword>
<comment type="similarity">
    <text evidence="10 11">Belongs to the TonB-dependent receptor family.</text>
</comment>
<keyword evidence="13" id="KW-0675">Receptor</keyword>
<protein>
    <submittedName>
        <fullName evidence="13">TonB dependent receptor</fullName>
    </submittedName>
</protein>
<dbReference type="AlphaFoldDB" id="A0A6N3HV13"/>
<evidence type="ECO:0000256" key="5">
    <source>
        <dbReference type="ARBA" id="ARBA00022692"/>
    </source>
</evidence>
<dbReference type="InterPro" id="IPR008969">
    <property type="entry name" value="CarboxyPept-like_regulatory"/>
</dbReference>
<dbReference type="EMBL" id="CACRUW010000046">
    <property type="protein sequence ID" value="VYU80632.1"/>
    <property type="molecule type" value="Genomic_DNA"/>
</dbReference>
<dbReference type="Gene3D" id="3.55.50.30">
    <property type="match status" value="1"/>
</dbReference>
<evidence type="ECO:0000256" key="10">
    <source>
        <dbReference type="PROSITE-ProRule" id="PRU01360"/>
    </source>
</evidence>
<proteinExistence type="inferred from homology"/>
<feature type="domain" description="Secretin/TonB short N-terminal" evidence="12">
    <location>
        <begin position="71"/>
        <end position="122"/>
    </location>
</feature>
<organism evidence="13">
    <name type="scientific">Parabacteroides distasonis</name>
    <dbReference type="NCBI Taxonomy" id="823"/>
    <lineage>
        <taxon>Bacteria</taxon>
        <taxon>Pseudomonadati</taxon>
        <taxon>Bacteroidota</taxon>
        <taxon>Bacteroidia</taxon>
        <taxon>Bacteroidales</taxon>
        <taxon>Tannerellaceae</taxon>
        <taxon>Parabacteroides</taxon>
    </lineage>
</organism>
<dbReference type="FunFam" id="2.60.40.1120:FF:000003">
    <property type="entry name" value="Outer membrane protein Omp121"/>
    <property type="match status" value="1"/>
</dbReference>
<dbReference type="SMART" id="SM00965">
    <property type="entry name" value="STN"/>
    <property type="match status" value="1"/>
</dbReference>
<dbReference type="FunFam" id="2.170.130.10:FF:000008">
    <property type="entry name" value="SusC/RagA family TonB-linked outer membrane protein"/>
    <property type="match status" value="1"/>
</dbReference>
<dbReference type="GO" id="GO:0009279">
    <property type="term" value="C:cell outer membrane"/>
    <property type="evidence" value="ECO:0007669"/>
    <property type="project" value="UniProtKB-SubCell"/>
</dbReference>
<evidence type="ECO:0000256" key="11">
    <source>
        <dbReference type="RuleBase" id="RU003357"/>
    </source>
</evidence>
<dbReference type="InterPro" id="IPR011662">
    <property type="entry name" value="Secretin/TonB_short_N"/>
</dbReference>
<keyword evidence="4" id="KW-0410">Iron transport</keyword>
<dbReference type="SUPFAM" id="SSF56935">
    <property type="entry name" value="Porins"/>
    <property type="match status" value="1"/>
</dbReference>